<evidence type="ECO:0000313" key="1">
    <source>
        <dbReference type="EMBL" id="JAD24897.1"/>
    </source>
</evidence>
<sequence>MEGEDNGGILVEASCSSAQGIKPLVIFLLPVPLHIICCIKELLNSPPPIMFEHKMRWAFAQQNS</sequence>
<organism evidence="1">
    <name type="scientific">Arundo donax</name>
    <name type="common">Giant reed</name>
    <name type="synonym">Donax arundinaceus</name>
    <dbReference type="NCBI Taxonomy" id="35708"/>
    <lineage>
        <taxon>Eukaryota</taxon>
        <taxon>Viridiplantae</taxon>
        <taxon>Streptophyta</taxon>
        <taxon>Embryophyta</taxon>
        <taxon>Tracheophyta</taxon>
        <taxon>Spermatophyta</taxon>
        <taxon>Magnoliopsida</taxon>
        <taxon>Liliopsida</taxon>
        <taxon>Poales</taxon>
        <taxon>Poaceae</taxon>
        <taxon>PACMAD clade</taxon>
        <taxon>Arundinoideae</taxon>
        <taxon>Arundineae</taxon>
        <taxon>Arundo</taxon>
    </lineage>
</organism>
<dbReference type="AlphaFoldDB" id="A0A0A8YR88"/>
<reference evidence="1" key="1">
    <citation type="submission" date="2014-09" db="EMBL/GenBank/DDBJ databases">
        <authorList>
            <person name="Magalhaes I.L.F."/>
            <person name="Oliveira U."/>
            <person name="Santos F.R."/>
            <person name="Vidigal T.H.D.A."/>
            <person name="Brescovit A.D."/>
            <person name="Santos A.J."/>
        </authorList>
    </citation>
    <scope>NUCLEOTIDE SEQUENCE</scope>
    <source>
        <tissue evidence="1">Shoot tissue taken approximately 20 cm above the soil surface</tissue>
    </source>
</reference>
<protein>
    <submittedName>
        <fullName evidence="1">Uncharacterized protein</fullName>
    </submittedName>
</protein>
<reference evidence="1" key="2">
    <citation type="journal article" date="2015" name="Data Brief">
        <title>Shoot transcriptome of the giant reed, Arundo donax.</title>
        <authorList>
            <person name="Barrero R.A."/>
            <person name="Guerrero F.D."/>
            <person name="Moolhuijzen P."/>
            <person name="Goolsby J.A."/>
            <person name="Tidwell J."/>
            <person name="Bellgard S.E."/>
            <person name="Bellgard M.I."/>
        </authorList>
    </citation>
    <scope>NUCLEOTIDE SEQUENCE</scope>
    <source>
        <tissue evidence="1">Shoot tissue taken approximately 20 cm above the soil surface</tissue>
    </source>
</reference>
<accession>A0A0A8YR88</accession>
<proteinExistence type="predicted"/>
<dbReference type="EMBL" id="GBRH01272998">
    <property type="protein sequence ID" value="JAD24897.1"/>
    <property type="molecule type" value="Transcribed_RNA"/>
</dbReference>
<name>A0A0A8YR88_ARUDO</name>